<evidence type="ECO:0000256" key="4">
    <source>
        <dbReference type="SAM" id="MobiDB-lite"/>
    </source>
</evidence>
<dbReference type="RefSeq" id="WP_001076065.1">
    <property type="nucleotide sequence ID" value="NZ_BFZE01000016.1"/>
</dbReference>
<evidence type="ECO:0000256" key="1">
    <source>
        <dbReference type="ARBA" id="ARBA00022490"/>
    </source>
</evidence>
<feature type="compositionally biased region" description="Basic residues" evidence="4">
    <location>
        <begin position="21"/>
        <end position="30"/>
    </location>
</feature>
<evidence type="ECO:0000313" key="7">
    <source>
        <dbReference type="EMBL" id="MBL6203375.1"/>
    </source>
</evidence>
<feature type="compositionally biased region" description="Low complexity" evidence="4">
    <location>
        <begin position="1"/>
        <end position="10"/>
    </location>
</feature>
<protein>
    <submittedName>
        <fullName evidence="7">ProQ/FinO family protein</fullName>
    </submittedName>
    <submittedName>
        <fullName evidence="6">Prop effector</fullName>
    </submittedName>
</protein>
<organism evidence="6">
    <name type="scientific">Escherichia coli</name>
    <dbReference type="NCBI Taxonomy" id="562"/>
    <lineage>
        <taxon>Bacteria</taxon>
        <taxon>Pseudomonadati</taxon>
        <taxon>Pseudomonadota</taxon>
        <taxon>Gammaproteobacteria</taxon>
        <taxon>Enterobacterales</taxon>
        <taxon>Enterobacteriaceae</taxon>
        <taxon>Escherichia</taxon>
    </lineage>
</organism>
<dbReference type="InterPro" id="IPR016103">
    <property type="entry name" value="ProQ/FinO"/>
</dbReference>
<evidence type="ECO:0000259" key="5">
    <source>
        <dbReference type="SMART" id="SM00945"/>
    </source>
</evidence>
<dbReference type="Proteomes" id="UP000655659">
    <property type="component" value="Unassembled WGS sequence"/>
</dbReference>
<reference evidence="7" key="3">
    <citation type="submission" date="2021-01" db="EMBL/GenBank/DDBJ databases">
        <title>Genomes of Escherichia coli STEC strains from raw meat-based diets for companion animals.</title>
        <authorList>
            <person name="Stevens M.J.A."/>
            <person name="Stephan R."/>
        </authorList>
    </citation>
    <scope>NUCLEOTIDE SEQUENCE</scope>
    <source>
        <strain evidence="7">ATC7-7</strain>
    </source>
</reference>
<dbReference type="GO" id="GO:0033592">
    <property type="term" value="F:RNA strand annealing activity"/>
    <property type="evidence" value="ECO:0007669"/>
    <property type="project" value="InterPro"/>
</dbReference>
<sequence>MNQQTTQQDQTTRRPTERPSWRHMTKRQRKNRRRINRLAEYWPELFGAENIKPLKAGVIHDMLKDAKARELPIGHGVLRGALTSYIHTTRYLKAIVAGGARYGLNGQPCGEVTEEDKSVASELLKRRLAQIKQQNIQRQDTGGGESDNRQRGTET</sequence>
<dbReference type="GO" id="GO:0010608">
    <property type="term" value="P:post-transcriptional regulation of gene expression"/>
    <property type="evidence" value="ECO:0007669"/>
    <property type="project" value="InterPro"/>
</dbReference>
<name>A0A3W4CH51_ECOLX</name>
<gene>
    <name evidence="6" type="ORF">HI055_001961</name>
    <name evidence="7" type="ORF">JNA68_09185</name>
</gene>
<proteinExistence type="predicted"/>
<comment type="caution">
    <text evidence="6">The sequence shown here is derived from an EMBL/GenBank/DDBJ whole genome shotgun (WGS) entry which is preliminary data.</text>
</comment>
<dbReference type="InterPro" id="IPR036442">
    <property type="entry name" value="ProQ/FinO_sf"/>
</dbReference>
<dbReference type="Proteomes" id="UP000852798">
    <property type="component" value="Unassembled WGS sequence"/>
</dbReference>
<feature type="region of interest" description="Disordered" evidence="4">
    <location>
        <begin position="131"/>
        <end position="155"/>
    </location>
</feature>
<keyword evidence="3" id="KW-0143">Chaperone</keyword>
<feature type="region of interest" description="Disordered" evidence="4">
    <location>
        <begin position="1"/>
        <end position="30"/>
    </location>
</feature>
<dbReference type="SUPFAM" id="SSF48657">
    <property type="entry name" value="FinO-like"/>
    <property type="match status" value="1"/>
</dbReference>
<dbReference type="EMBL" id="DABDSA010000009">
    <property type="protein sequence ID" value="HAI2141638.1"/>
    <property type="molecule type" value="Genomic_DNA"/>
</dbReference>
<dbReference type="Gene3D" id="1.10.1710.10">
    <property type="entry name" value="ProQ/FinO domain"/>
    <property type="match status" value="1"/>
</dbReference>
<feature type="compositionally biased region" description="Basic and acidic residues" evidence="4">
    <location>
        <begin position="11"/>
        <end position="20"/>
    </location>
</feature>
<feature type="compositionally biased region" description="Basic and acidic residues" evidence="4">
    <location>
        <begin position="146"/>
        <end position="155"/>
    </location>
</feature>
<dbReference type="AlphaFoldDB" id="A0A3W4CH51"/>
<dbReference type="GO" id="GO:0005829">
    <property type="term" value="C:cytosol"/>
    <property type="evidence" value="ECO:0007669"/>
    <property type="project" value="TreeGrafter"/>
</dbReference>
<accession>A0A3W4CH51</accession>
<feature type="compositionally biased region" description="Polar residues" evidence="4">
    <location>
        <begin position="131"/>
        <end position="140"/>
    </location>
</feature>
<reference evidence="6" key="1">
    <citation type="journal article" date="2018" name="Genome Biol.">
        <title>SKESA: strategic k-mer extension for scrupulous assemblies.</title>
        <authorList>
            <person name="Souvorov A."/>
            <person name="Agarwala R."/>
            <person name="Lipman D.J."/>
        </authorList>
    </citation>
    <scope>NUCLEOTIDE SEQUENCE [LARGE SCALE GENOMIC DNA]</scope>
    <source>
        <strain evidence="6">BCW_4213</strain>
    </source>
</reference>
<dbReference type="Pfam" id="PF04352">
    <property type="entry name" value="ProQ"/>
    <property type="match status" value="1"/>
</dbReference>
<reference evidence="6" key="2">
    <citation type="submission" date="2020-02" db="EMBL/GenBank/DDBJ databases">
        <authorList>
            <consortium name="NCBI Pathogen Detection Project"/>
        </authorList>
    </citation>
    <scope>NUCLEOTIDE SEQUENCE</scope>
    <source>
        <strain evidence="6">BCW_4213</strain>
    </source>
</reference>
<dbReference type="PANTHER" id="PTHR38106">
    <property type="entry name" value="RNA CHAPERONE PROQ"/>
    <property type="match status" value="1"/>
</dbReference>
<evidence type="ECO:0000256" key="2">
    <source>
        <dbReference type="ARBA" id="ARBA00022884"/>
    </source>
</evidence>
<evidence type="ECO:0000256" key="3">
    <source>
        <dbReference type="ARBA" id="ARBA00023186"/>
    </source>
</evidence>
<dbReference type="SMART" id="SM00945">
    <property type="entry name" value="ProQ"/>
    <property type="match status" value="1"/>
</dbReference>
<keyword evidence="2" id="KW-0694">RNA-binding</keyword>
<dbReference type="InterPro" id="IPR023529">
    <property type="entry name" value="ProQ"/>
</dbReference>
<dbReference type="GO" id="GO:0034057">
    <property type="term" value="F:RNA strand-exchange activity"/>
    <property type="evidence" value="ECO:0007669"/>
    <property type="project" value="InterPro"/>
</dbReference>
<dbReference type="EMBL" id="JAETYU010000009">
    <property type="protein sequence ID" value="MBL6203375.1"/>
    <property type="molecule type" value="Genomic_DNA"/>
</dbReference>
<keyword evidence="1" id="KW-0963">Cytoplasm</keyword>
<evidence type="ECO:0000313" key="6">
    <source>
        <dbReference type="EMBL" id="HAI2141638.1"/>
    </source>
</evidence>
<feature type="domain" description="ProQ/FinO" evidence="5">
    <location>
        <begin position="26"/>
        <end position="140"/>
    </location>
</feature>
<dbReference type="PANTHER" id="PTHR38106:SF1">
    <property type="entry name" value="RNA CHAPERONE PROQ"/>
    <property type="match status" value="1"/>
</dbReference>